<reference evidence="2 3" key="1">
    <citation type="submission" date="2016-03" db="EMBL/GenBank/DDBJ databases">
        <title>Whole genome sequencing of Grifola frondosa 9006-11.</title>
        <authorList>
            <person name="Min B."/>
            <person name="Park H."/>
            <person name="Kim J.-G."/>
            <person name="Cho H."/>
            <person name="Oh Y.-L."/>
            <person name="Kong W.-S."/>
            <person name="Choi I.-G."/>
        </authorList>
    </citation>
    <scope>NUCLEOTIDE SEQUENCE [LARGE SCALE GENOMIC DNA]</scope>
    <source>
        <strain evidence="2 3">9006-11</strain>
    </source>
</reference>
<dbReference type="EMBL" id="LUGG01000006">
    <property type="protein sequence ID" value="OBZ74002.1"/>
    <property type="molecule type" value="Genomic_DNA"/>
</dbReference>
<sequence>MFHMYDDFETSPDGFDIGGDAKFNANISGIPPVFLEEDKGSDKKSGHTMLLESLALLLQRHYKEIGAGNVLPSSTSSTSGAKKNKEVYVYVYDNDGRRVRRRLEVDISHRIPPQYTAEGVLSNHCAIISAFTQLLEGNTGIIWHQTRYDNVIPSWTNSGTLKRSSDQALLEESWDSDEEPNRKRARPLRTVSEEGEDTQTRAEYVIGTSCQALRYCASDFDLTEVLVLSHVHLALGRDTRGVGYSEFHMSH</sequence>
<proteinExistence type="predicted"/>
<dbReference type="Proteomes" id="UP000092993">
    <property type="component" value="Unassembled WGS sequence"/>
</dbReference>
<name>A0A1C7MB16_GRIFR</name>
<dbReference type="AlphaFoldDB" id="A0A1C7MB16"/>
<feature type="region of interest" description="Disordered" evidence="1">
    <location>
        <begin position="171"/>
        <end position="197"/>
    </location>
</feature>
<accession>A0A1C7MB16</accession>
<evidence type="ECO:0000313" key="3">
    <source>
        <dbReference type="Proteomes" id="UP000092993"/>
    </source>
</evidence>
<evidence type="ECO:0000313" key="2">
    <source>
        <dbReference type="EMBL" id="OBZ74002.1"/>
    </source>
</evidence>
<comment type="caution">
    <text evidence="2">The sequence shown here is derived from an EMBL/GenBank/DDBJ whole genome shotgun (WGS) entry which is preliminary data.</text>
</comment>
<gene>
    <name evidence="2" type="ORF">A0H81_06518</name>
</gene>
<evidence type="ECO:0000256" key="1">
    <source>
        <dbReference type="SAM" id="MobiDB-lite"/>
    </source>
</evidence>
<protein>
    <submittedName>
        <fullName evidence="2">Uncharacterized protein</fullName>
    </submittedName>
</protein>
<keyword evidence="3" id="KW-1185">Reference proteome</keyword>
<organism evidence="2 3">
    <name type="scientific">Grifola frondosa</name>
    <name type="common">Maitake</name>
    <name type="synonym">Polyporus frondosus</name>
    <dbReference type="NCBI Taxonomy" id="5627"/>
    <lineage>
        <taxon>Eukaryota</taxon>
        <taxon>Fungi</taxon>
        <taxon>Dikarya</taxon>
        <taxon>Basidiomycota</taxon>
        <taxon>Agaricomycotina</taxon>
        <taxon>Agaricomycetes</taxon>
        <taxon>Polyporales</taxon>
        <taxon>Grifolaceae</taxon>
        <taxon>Grifola</taxon>
    </lineage>
</organism>